<dbReference type="InterPro" id="IPR051706">
    <property type="entry name" value="Glycosyltransferase_domain"/>
</dbReference>
<sequence>MHYSTTVRITRYLVALLISIALVRLCILALDRGRFQRHLHTRYITWDSFPSQYAETLRSKDWAGLATDTFDYARWFPSSQSSIPRAIHFIWFKDLYDARPETQIPASGSEAPELCREHNPSYNITIWNAQSGRQLIEDNYDWFLPTYDAYKYPIQRIDALKYFVLWHHGGVYMDLDITCRRPLDPLLNVPAWFPEASPLGLNNDLMASRAGHPILELMLRSLEWRSRWNLLFPYLTIFWSTGPQFTGDMVQKWFERHPVFSNSTSSEPPSNDWFVLPQVFYSEEYTFFGHSPGGTWHGQDVATVLWFVAHPVVFWVLVIATLVGFCVAPRLWKQRKIRLRHAENQWKEFEG</sequence>
<dbReference type="PANTHER" id="PTHR32385:SF20">
    <property type="entry name" value="MANNOSYL PHOSPHORYLINOSITOL CERAMIDE SYNTHASE CSH1-RELATED"/>
    <property type="match status" value="1"/>
</dbReference>
<comment type="similarity">
    <text evidence="2">Belongs to the glycosyltransferase 32 family.</text>
</comment>
<name>A0A0F4G6R7_9PEZI</name>
<dbReference type="PANTHER" id="PTHR32385">
    <property type="entry name" value="MANNOSYL PHOSPHORYLINOSITOL CERAMIDE SYNTHASE"/>
    <property type="match status" value="1"/>
</dbReference>
<dbReference type="GO" id="GO:0051999">
    <property type="term" value="P:mannosyl-inositol phosphorylceramide biosynthetic process"/>
    <property type="evidence" value="ECO:0007669"/>
    <property type="project" value="TreeGrafter"/>
</dbReference>
<keyword evidence="5 7" id="KW-1133">Transmembrane helix</keyword>
<keyword evidence="4 7" id="KW-0812">Transmembrane</keyword>
<reference evidence="8 9" key="1">
    <citation type="submission" date="2015-03" db="EMBL/GenBank/DDBJ databases">
        <title>RNA-seq based gene annotation and comparative genomics of four Zymoseptoria species reveal species-specific pathogenicity related genes and transposable element activity.</title>
        <authorList>
            <person name="Grandaubert J."/>
            <person name="Bhattacharyya A."/>
            <person name="Stukenbrock E.H."/>
        </authorList>
    </citation>
    <scope>NUCLEOTIDE SEQUENCE [LARGE SCALE GENOMIC DNA]</scope>
    <source>
        <strain evidence="8 9">Zb18110</strain>
    </source>
</reference>
<dbReference type="GO" id="GO:0000030">
    <property type="term" value="F:mannosyltransferase activity"/>
    <property type="evidence" value="ECO:0007669"/>
    <property type="project" value="TreeGrafter"/>
</dbReference>
<accession>A0A0F4G6R7</accession>
<dbReference type="Gene3D" id="3.90.550.20">
    <property type="match status" value="1"/>
</dbReference>
<dbReference type="Proteomes" id="UP000033647">
    <property type="component" value="Unassembled WGS sequence"/>
</dbReference>
<evidence type="ECO:0000256" key="5">
    <source>
        <dbReference type="ARBA" id="ARBA00022989"/>
    </source>
</evidence>
<evidence type="ECO:0000256" key="2">
    <source>
        <dbReference type="ARBA" id="ARBA00009003"/>
    </source>
</evidence>
<evidence type="ECO:0000313" key="9">
    <source>
        <dbReference type="Proteomes" id="UP000033647"/>
    </source>
</evidence>
<evidence type="ECO:0000256" key="6">
    <source>
        <dbReference type="ARBA" id="ARBA00023136"/>
    </source>
</evidence>
<dbReference type="InterPro" id="IPR029044">
    <property type="entry name" value="Nucleotide-diphossugar_trans"/>
</dbReference>
<evidence type="ECO:0000256" key="3">
    <source>
        <dbReference type="ARBA" id="ARBA00022679"/>
    </source>
</evidence>
<dbReference type="SUPFAM" id="SSF53448">
    <property type="entry name" value="Nucleotide-diphospho-sugar transferases"/>
    <property type="match status" value="1"/>
</dbReference>
<organism evidence="8 9">
    <name type="scientific">Zymoseptoria brevis</name>
    <dbReference type="NCBI Taxonomy" id="1047168"/>
    <lineage>
        <taxon>Eukaryota</taxon>
        <taxon>Fungi</taxon>
        <taxon>Dikarya</taxon>
        <taxon>Ascomycota</taxon>
        <taxon>Pezizomycotina</taxon>
        <taxon>Dothideomycetes</taxon>
        <taxon>Dothideomycetidae</taxon>
        <taxon>Mycosphaerellales</taxon>
        <taxon>Mycosphaerellaceae</taxon>
        <taxon>Zymoseptoria</taxon>
    </lineage>
</organism>
<dbReference type="STRING" id="1047168.A0A0F4G6R7"/>
<feature type="transmembrane region" description="Helical" evidence="7">
    <location>
        <begin position="312"/>
        <end position="332"/>
    </location>
</feature>
<evidence type="ECO:0000256" key="7">
    <source>
        <dbReference type="SAM" id="Phobius"/>
    </source>
</evidence>
<evidence type="ECO:0000256" key="1">
    <source>
        <dbReference type="ARBA" id="ARBA00004370"/>
    </source>
</evidence>
<keyword evidence="9" id="KW-1185">Reference proteome</keyword>
<feature type="transmembrane region" description="Helical" evidence="7">
    <location>
        <begin position="12"/>
        <end position="30"/>
    </location>
</feature>
<keyword evidence="6 7" id="KW-0472">Membrane</keyword>
<gene>
    <name evidence="8" type="ORF">TI39_contig4426g00002</name>
</gene>
<evidence type="ECO:0008006" key="10">
    <source>
        <dbReference type="Google" id="ProtNLM"/>
    </source>
</evidence>
<comment type="caution">
    <text evidence="8">The sequence shown here is derived from an EMBL/GenBank/DDBJ whole genome shotgun (WGS) entry which is preliminary data.</text>
</comment>
<dbReference type="Pfam" id="PF04488">
    <property type="entry name" value="Gly_transf_sug"/>
    <property type="match status" value="1"/>
</dbReference>
<dbReference type="OrthoDB" id="3647at2759"/>
<evidence type="ECO:0000256" key="4">
    <source>
        <dbReference type="ARBA" id="ARBA00022692"/>
    </source>
</evidence>
<protein>
    <recommendedName>
        <fullName evidence="10">Glycosyltransferase family 32 protein</fullName>
    </recommendedName>
</protein>
<dbReference type="EMBL" id="LAFY01004385">
    <property type="protein sequence ID" value="KJX93058.1"/>
    <property type="molecule type" value="Genomic_DNA"/>
</dbReference>
<proteinExistence type="inferred from homology"/>
<keyword evidence="3" id="KW-0808">Transferase</keyword>
<comment type="subcellular location">
    <subcellularLocation>
        <location evidence="1">Membrane</location>
    </subcellularLocation>
</comment>
<dbReference type="AlphaFoldDB" id="A0A0F4G6R7"/>
<dbReference type="GO" id="GO:0016020">
    <property type="term" value="C:membrane"/>
    <property type="evidence" value="ECO:0007669"/>
    <property type="project" value="UniProtKB-SubCell"/>
</dbReference>
<evidence type="ECO:0000313" key="8">
    <source>
        <dbReference type="EMBL" id="KJX93058.1"/>
    </source>
</evidence>
<dbReference type="InterPro" id="IPR007577">
    <property type="entry name" value="GlycoTrfase_DXD_sugar-bd_CS"/>
</dbReference>